<dbReference type="OrthoDB" id="29563at2759"/>
<keyword evidence="2 4" id="KW-0689">Ribosomal protein</keyword>
<dbReference type="GeneID" id="19880226"/>
<proteinExistence type="inferred from homology"/>
<accession>L2GR75</accession>
<dbReference type="VEuPathDB" id="MicrosporidiaDB:VCUG_02363"/>
<dbReference type="InterPro" id="IPR001921">
    <property type="entry name" value="Ribosomal_eL8_euk"/>
</dbReference>
<comment type="similarity">
    <text evidence="1 4">Belongs to the eukaryotic ribosomal protein eL8 family.</text>
</comment>
<keyword evidence="5" id="KW-0732">Signal</keyword>
<evidence type="ECO:0000256" key="3">
    <source>
        <dbReference type="ARBA" id="ARBA00023274"/>
    </source>
</evidence>
<dbReference type="RefSeq" id="XP_008075372.1">
    <property type="nucleotide sequence ID" value="XM_008077181.1"/>
</dbReference>
<dbReference type="HOGENOM" id="CLU_055193_1_1_1"/>
<dbReference type="STRING" id="948595.L2GR75"/>
<name>L2GR75_VAVCU</name>
<organism evidence="7 8">
    <name type="scientific">Vavraia culicis (isolate floridensis)</name>
    <name type="common">Microsporidian parasite</name>
    <dbReference type="NCBI Taxonomy" id="948595"/>
    <lineage>
        <taxon>Eukaryota</taxon>
        <taxon>Fungi</taxon>
        <taxon>Fungi incertae sedis</taxon>
        <taxon>Microsporidia</taxon>
        <taxon>Pleistophoridae</taxon>
        <taxon>Vavraia</taxon>
    </lineage>
</organism>
<dbReference type="InParanoid" id="L2GR75"/>
<dbReference type="AlphaFoldDB" id="L2GR75"/>
<evidence type="ECO:0000313" key="8">
    <source>
        <dbReference type="Proteomes" id="UP000011081"/>
    </source>
</evidence>
<evidence type="ECO:0000259" key="6">
    <source>
        <dbReference type="Pfam" id="PF01248"/>
    </source>
</evidence>
<keyword evidence="8" id="KW-1185">Reference proteome</keyword>
<reference evidence="8" key="1">
    <citation type="submission" date="2011-03" db="EMBL/GenBank/DDBJ databases">
        <title>The genome sequence of Vavraia culicis strain floridensis.</title>
        <authorList>
            <consortium name="The Broad Institute Genome Sequencing Platform"/>
            <person name="Cuomo C."/>
            <person name="Becnel J."/>
            <person name="Sanscrainte N."/>
            <person name="Young S.K."/>
            <person name="Zeng Q."/>
            <person name="Gargeya S."/>
            <person name="Fitzgerald M."/>
            <person name="Haas B."/>
            <person name="Abouelleil A."/>
            <person name="Alvarado L."/>
            <person name="Arachchi H.M."/>
            <person name="Berlin A."/>
            <person name="Chapman S.B."/>
            <person name="Gearin G."/>
            <person name="Goldberg J."/>
            <person name="Griggs A."/>
            <person name="Gujja S."/>
            <person name="Hansen M."/>
            <person name="Heiman D."/>
            <person name="Howarth C."/>
            <person name="Larimer J."/>
            <person name="Lui A."/>
            <person name="MacDonald P.J.P."/>
            <person name="McCowen C."/>
            <person name="Montmayeur A."/>
            <person name="Murphy C."/>
            <person name="Neiman D."/>
            <person name="Pearson M."/>
            <person name="Priest M."/>
            <person name="Roberts A."/>
            <person name="Saif S."/>
            <person name="Shea T."/>
            <person name="Sisk P."/>
            <person name="Stolte C."/>
            <person name="Sykes S."/>
            <person name="Wortman J."/>
            <person name="Nusbaum C."/>
            <person name="Birren B."/>
        </authorList>
    </citation>
    <scope>NUCLEOTIDE SEQUENCE [LARGE SCALE GENOMIC DNA]</scope>
    <source>
        <strain evidence="8">floridensis</strain>
    </source>
</reference>
<dbReference type="GO" id="GO:0003723">
    <property type="term" value="F:RNA binding"/>
    <property type="evidence" value="ECO:0007669"/>
    <property type="project" value="UniProtKB-UniRule"/>
</dbReference>
<dbReference type="Gene3D" id="3.30.1330.30">
    <property type="match status" value="1"/>
</dbReference>
<feature type="domain" description="Ribosomal protein eL8/eL30/eS12/Gadd45" evidence="6">
    <location>
        <begin position="157"/>
        <end position="224"/>
    </location>
</feature>
<evidence type="ECO:0000256" key="4">
    <source>
        <dbReference type="RuleBase" id="RU367042"/>
    </source>
</evidence>
<dbReference type="PRINTS" id="PR00882">
    <property type="entry name" value="RIBOSOMALL7A"/>
</dbReference>
<dbReference type="OMA" id="TTLCLCG"/>
<dbReference type="InterPro" id="IPR029064">
    <property type="entry name" value="Ribosomal_eL30-like_sf"/>
</dbReference>
<gene>
    <name evidence="7" type="ORF">VCUG_02363</name>
</gene>
<keyword evidence="3 4" id="KW-0687">Ribonucleoprotein</keyword>
<dbReference type="InterPro" id="IPR050257">
    <property type="entry name" value="eL8/uL1-like"/>
</dbReference>
<dbReference type="PRINTS" id="PR00881">
    <property type="entry name" value="L7ARS6FAMILY"/>
</dbReference>
<dbReference type="SUPFAM" id="SSF55315">
    <property type="entry name" value="L30e-like"/>
    <property type="match status" value="1"/>
</dbReference>
<comment type="function">
    <text evidence="4">Component of the ribosome.</text>
</comment>
<evidence type="ECO:0000256" key="5">
    <source>
        <dbReference type="SAM" id="SignalP"/>
    </source>
</evidence>
<dbReference type="InterPro" id="IPR004038">
    <property type="entry name" value="Ribosomal_eL8/eL30/eS12/Gad45"/>
</dbReference>
<feature type="signal peptide" evidence="5">
    <location>
        <begin position="1"/>
        <end position="20"/>
    </location>
</feature>
<dbReference type="InterPro" id="IPR018492">
    <property type="entry name" value="Ribosomal_eL8/Nhp2"/>
</dbReference>
<evidence type="ECO:0000256" key="1">
    <source>
        <dbReference type="ARBA" id="ARBA00007337"/>
    </source>
</evidence>
<evidence type="ECO:0000313" key="7">
    <source>
        <dbReference type="EMBL" id="ELA46161.1"/>
    </source>
</evidence>
<dbReference type="GO" id="GO:0022625">
    <property type="term" value="C:cytosolic large ribosomal subunit"/>
    <property type="evidence" value="ECO:0007669"/>
    <property type="project" value="UniProtKB-UniRule"/>
</dbReference>
<evidence type="ECO:0000256" key="2">
    <source>
        <dbReference type="ARBA" id="ARBA00022980"/>
    </source>
</evidence>
<protein>
    <recommendedName>
        <fullName evidence="4">60S ribosomal protein L8</fullName>
    </recommendedName>
</protein>
<dbReference type="Proteomes" id="UP000011081">
    <property type="component" value="Unassembled WGS sequence"/>
</dbReference>
<sequence>MYVSLFAIFSMLAPSHTISANTPAVLFFRSLRSFLFYSLQKNLPLKMKKALLKVPDKSALPPAIYKKRLLRTNPKNLHHKSQKEFREEVIQARKVALVDALKMPPALNQFKNCLSDDDFKEVQNLFMCYKPENRKERRERLKREEEHGRVGDKPVIVKSGIRHVTDLIEQGRAKLVLIACDVDPVELVLFLPTLCRKMGVSYAFVKSKYDLGRIVDRKSATTLCLCGVGSDKRTKFDSIIKRCNSLFVEKYETMMSTWGIPVGKEAEIAE</sequence>
<feature type="chain" id="PRO_5003960328" description="60S ribosomal protein L8" evidence="5">
    <location>
        <begin position="21"/>
        <end position="270"/>
    </location>
</feature>
<dbReference type="EMBL" id="GL877460">
    <property type="protein sequence ID" value="ELA46161.1"/>
    <property type="molecule type" value="Genomic_DNA"/>
</dbReference>
<dbReference type="Pfam" id="PF01248">
    <property type="entry name" value="Ribosomal_L7Ae"/>
    <property type="match status" value="1"/>
</dbReference>
<dbReference type="FunCoup" id="L2GR75">
    <property type="interactions" value="215"/>
</dbReference>
<dbReference type="PANTHER" id="PTHR23105">
    <property type="entry name" value="RIBOSOMAL PROTEIN L7AE FAMILY MEMBER"/>
    <property type="match status" value="1"/>
</dbReference>